<dbReference type="PANTHER" id="PTHR47307:SF1">
    <property type="entry name" value="GLUTATHIONE-REGULATED POTASSIUM-EFFLUX SYSTEM ANCILLARY PROTEIN KEFG"/>
    <property type="match status" value="1"/>
</dbReference>
<dbReference type="SUPFAM" id="SSF52218">
    <property type="entry name" value="Flavoproteins"/>
    <property type="match status" value="1"/>
</dbReference>
<gene>
    <name evidence="3" type="ORF">SAMN05444362_106152</name>
</gene>
<reference evidence="4" key="1">
    <citation type="submission" date="2016-11" db="EMBL/GenBank/DDBJ databases">
        <authorList>
            <person name="Varghese N."/>
            <person name="Submissions S."/>
        </authorList>
    </citation>
    <scope>NUCLEOTIDE SEQUENCE [LARGE SCALE GENOMIC DNA]</scope>
    <source>
        <strain evidence="4">DSM 27370</strain>
    </source>
</reference>
<dbReference type="GO" id="GO:0010181">
    <property type="term" value="F:FMN binding"/>
    <property type="evidence" value="ECO:0007669"/>
    <property type="project" value="TreeGrafter"/>
</dbReference>
<keyword evidence="1" id="KW-0560">Oxidoreductase</keyword>
<evidence type="ECO:0000256" key="1">
    <source>
        <dbReference type="ARBA" id="ARBA00023002"/>
    </source>
</evidence>
<dbReference type="Gene3D" id="3.40.50.360">
    <property type="match status" value="1"/>
</dbReference>
<dbReference type="PANTHER" id="PTHR47307">
    <property type="entry name" value="GLUTATHIONE-REGULATED POTASSIUM-EFFLUX SYSTEM ANCILLARY PROTEIN KEFG"/>
    <property type="match status" value="1"/>
</dbReference>
<dbReference type="InterPro" id="IPR029039">
    <property type="entry name" value="Flavoprotein-like_sf"/>
</dbReference>
<organism evidence="3 4">
    <name type="scientific">Dysgonomonas macrotermitis</name>
    <dbReference type="NCBI Taxonomy" id="1346286"/>
    <lineage>
        <taxon>Bacteria</taxon>
        <taxon>Pseudomonadati</taxon>
        <taxon>Bacteroidota</taxon>
        <taxon>Bacteroidia</taxon>
        <taxon>Bacteroidales</taxon>
        <taxon>Dysgonomonadaceae</taxon>
        <taxon>Dysgonomonas</taxon>
    </lineage>
</organism>
<accession>A0A1M5BPW8</accession>
<dbReference type="InterPro" id="IPR046980">
    <property type="entry name" value="KefG/KefF"/>
</dbReference>
<dbReference type="EMBL" id="FQUC01000006">
    <property type="protein sequence ID" value="SHF44588.1"/>
    <property type="molecule type" value="Genomic_DNA"/>
</dbReference>
<dbReference type="AlphaFoldDB" id="A0A1M5BPW8"/>
<dbReference type="STRING" id="1346286.SAMN05444362_106152"/>
<dbReference type="Pfam" id="PF02525">
    <property type="entry name" value="Flavodoxin_2"/>
    <property type="match status" value="1"/>
</dbReference>
<dbReference type="GO" id="GO:0003955">
    <property type="term" value="F:NAD(P)H dehydrogenase (quinone) activity"/>
    <property type="evidence" value="ECO:0007669"/>
    <property type="project" value="TreeGrafter"/>
</dbReference>
<evidence type="ECO:0000313" key="3">
    <source>
        <dbReference type="EMBL" id="SHF44588.1"/>
    </source>
</evidence>
<dbReference type="GO" id="GO:0009055">
    <property type="term" value="F:electron transfer activity"/>
    <property type="evidence" value="ECO:0007669"/>
    <property type="project" value="TreeGrafter"/>
</dbReference>
<sequence length="185" mass="21205">MKRILIVSGHTDLNQSFANRIILDKLQSILPQAEFALLDKLYPDFCIDVSAEQQRLTGADVIVLQFPFFWYGMPSLMKKWMEDVFVHGFSHGSTGDKLHGKKLLLSFTSGAPEEMYKHGGLQNYTIEEFMPAFKQFAVLCGMEWQGYVYTGGLSYANRNDEEKLEQMRIKSITHAETLLKQIELL</sequence>
<keyword evidence="4" id="KW-1185">Reference proteome</keyword>
<proteinExistence type="predicted"/>
<dbReference type="OrthoDB" id="652200at2"/>
<name>A0A1M5BPW8_9BACT</name>
<dbReference type="Proteomes" id="UP000184480">
    <property type="component" value="Unassembled WGS sequence"/>
</dbReference>
<dbReference type="RefSeq" id="WP_062180123.1">
    <property type="nucleotide sequence ID" value="NZ_BBXL01000009.1"/>
</dbReference>
<evidence type="ECO:0000313" key="4">
    <source>
        <dbReference type="Proteomes" id="UP000184480"/>
    </source>
</evidence>
<dbReference type="InterPro" id="IPR003680">
    <property type="entry name" value="Flavodoxin_fold"/>
</dbReference>
<protein>
    <submittedName>
        <fullName evidence="3">Putative NADPH-quinone reductase (Modulator of drug activity B)</fullName>
    </submittedName>
</protein>
<evidence type="ECO:0000259" key="2">
    <source>
        <dbReference type="Pfam" id="PF02525"/>
    </source>
</evidence>
<feature type="domain" description="Flavodoxin-like fold" evidence="2">
    <location>
        <begin position="2"/>
        <end position="168"/>
    </location>
</feature>